<keyword evidence="2" id="KW-1185">Reference proteome</keyword>
<dbReference type="PROSITE" id="PS51257">
    <property type="entry name" value="PROKAR_LIPOPROTEIN"/>
    <property type="match status" value="1"/>
</dbReference>
<dbReference type="RefSeq" id="WP_314510766.1">
    <property type="nucleotide sequence ID" value="NZ_JASJOU010000003.1"/>
</dbReference>
<evidence type="ECO:0000313" key="2">
    <source>
        <dbReference type="Proteomes" id="UP001232063"/>
    </source>
</evidence>
<comment type="caution">
    <text evidence="1">The sequence shown here is derived from an EMBL/GenBank/DDBJ whole genome shotgun (WGS) entry which is preliminary data.</text>
</comment>
<accession>A0AAE3UFE6</accession>
<dbReference type="Proteomes" id="UP001232063">
    <property type="component" value="Unassembled WGS sequence"/>
</dbReference>
<dbReference type="EMBL" id="JASJOU010000003">
    <property type="protein sequence ID" value="MDJ1501272.1"/>
    <property type="molecule type" value="Genomic_DNA"/>
</dbReference>
<organism evidence="1 2">
    <name type="scientific">Xanthocytophaga agilis</name>
    <dbReference type="NCBI Taxonomy" id="3048010"/>
    <lineage>
        <taxon>Bacteria</taxon>
        <taxon>Pseudomonadati</taxon>
        <taxon>Bacteroidota</taxon>
        <taxon>Cytophagia</taxon>
        <taxon>Cytophagales</taxon>
        <taxon>Rhodocytophagaceae</taxon>
        <taxon>Xanthocytophaga</taxon>
    </lineage>
</organism>
<sequence>MKVIENRIKTIFIILFVLSSCENSSHTNNGTPLCSGISVRLLYSMVGSQFDQLKKVSEKKSMDSAIIRDLNYYISDFMHYNDQYIVAAGGFLPGENINLANPCRKDEHVTKLAGVTINQLKYRNFVALLRKAGLLENGQDTNLYFIIDSHFCKTNCVFSDDNLSHSTIGTIMLENITLQLTILDLTLSA</sequence>
<reference evidence="1" key="1">
    <citation type="submission" date="2023-05" db="EMBL/GenBank/DDBJ databases">
        <authorList>
            <person name="Zhang X."/>
        </authorList>
    </citation>
    <scope>NUCLEOTIDE SEQUENCE</scope>
    <source>
        <strain evidence="1">BD1B2-1</strain>
    </source>
</reference>
<dbReference type="AlphaFoldDB" id="A0AAE3UFE6"/>
<evidence type="ECO:0000313" key="1">
    <source>
        <dbReference type="EMBL" id="MDJ1501272.1"/>
    </source>
</evidence>
<protein>
    <submittedName>
        <fullName evidence="1">Uncharacterized protein</fullName>
    </submittedName>
</protein>
<proteinExistence type="predicted"/>
<name>A0AAE3UFE6_9BACT</name>
<gene>
    <name evidence="1" type="ORF">QNI22_11465</name>
</gene>